<dbReference type="EC" id="3.2.1.1" evidence="2"/>
<dbReference type="Pfam" id="PF13620">
    <property type="entry name" value="CarboxypepD_reg"/>
    <property type="match status" value="1"/>
</dbReference>
<dbReference type="Proteomes" id="UP001501581">
    <property type="component" value="Unassembled WGS sequence"/>
</dbReference>
<gene>
    <name evidence="7" type="ORF">GCM10009668_17880</name>
</gene>
<dbReference type="InterPro" id="IPR008969">
    <property type="entry name" value="CarboxyPept-like_regulatory"/>
</dbReference>
<name>A0ABP4EDW1_9ACTN</name>
<dbReference type="SUPFAM" id="SSF49452">
    <property type="entry name" value="Starch-binding domain-like"/>
    <property type="match status" value="1"/>
</dbReference>
<proteinExistence type="predicted"/>
<dbReference type="InterPro" id="IPR051417">
    <property type="entry name" value="SDr/BOS_complex"/>
</dbReference>
<dbReference type="SUPFAM" id="SSF49464">
    <property type="entry name" value="Carboxypeptidase regulatory domain-like"/>
    <property type="match status" value="4"/>
</dbReference>
<sequence length="965" mass="97369">MRPRAHHLFLLLSVLLLLPLTGLGGAPAQAATPTVTGTVIDALGDPVSGVSVQARSAATPSEVTASAVTGADGGYGLVLPAGSHRLEFTKSGYASAWYAEEAVLVVTADGGVSVDGEPIEDGLLDDVELAATSTHAVTGAVAGAAGQPLAGIRAALYADPTDEEPVASTVTDSSGAFSFAVPRGYYYLRLSDPSHVHVDVWYGDEEQLVVDGDLALGTVTLEAGSTTAEYPLAGAAVDALGVGINGLTVTATGVGATGGTVTGTTLGDDVDAGGFSLSVLPGTYALSFAATGFLTTAYPGTVTVAPNGTLSVSPAEPLVGNRLPEVTIASTPFAVNGTVLDDATSTPLAQITVRATGDDDTPITATTGVAGGYALPLPIGSYSVEAADLDGVAPQYVSGWLGGSADVILEVAQQGVLTLDAGEPIAVLPALRLRQASADSTYAVTGWVVDANGDGVPGVTASATPVPGTPLGAPASAVSAAGEDAGRFELALKAGTYQLRTSATPAFGSGFLTTDDESAASVRVSATGVTVDGEDALDGDLGSIVLPGLIAHPLTGSVSDGETGLPGITVEARFVDDDAVAATAVTDAAGVFAFTGAGSAPGTAHGLRVGTYKLRFTDRTSNAVRYRDAWFGGDVPAEVQVGQDGAITVDGEAVTLAAVLTAVSSDATFDLLGLVYDPDFTPLDGVTVTATPLAGTPGGQQVSGVTGSDPTYGEAGVYRLAVRPGSYRMHFTKDDYQPQTLSDYESGAPVTVTVSATGTITAPGLDLFDGVIDDVQLYLRAAEFATRPALTGKVAVGSTLVATFGSLKGVALDRDSVYVEWFLDGKEADDHSAGASGQKFKVTHAAAGRKLTFRVTVDDPDGMRAPSVFTSAPVTVPKAPATVTGKVKKGKLTITVAVPTWTKPTGTVVVKDGKKVLAKITLKAKSNGKAVLDLAKLKPGKHKLTISYTGPSTVKPAKAKLTYKR</sequence>
<comment type="caution">
    <text evidence="7">The sequence shown here is derived from an EMBL/GenBank/DDBJ whole genome shotgun (WGS) entry which is preliminary data.</text>
</comment>
<evidence type="ECO:0000256" key="2">
    <source>
        <dbReference type="ARBA" id="ARBA00012595"/>
    </source>
</evidence>
<dbReference type="InterPro" id="IPR032109">
    <property type="entry name" value="Big_3_5"/>
</dbReference>
<evidence type="ECO:0000256" key="3">
    <source>
        <dbReference type="ARBA" id="ARBA00022729"/>
    </source>
</evidence>
<dbReference type="EMBL" id="BAAALG010000007">
    <property type="protein sequence ID" value="GAA1100403.1"/>
    <property type="molecule type" value="Genomic_DNA"/>
</dbReference>
<evidence type="ECO:0000313" key="8">
    <source>
        <dbReference type="Proteomes" id="UP001501581"/>
    </source>
</evidence>
<dbReference type="Gene3D" id="2.60.40.1120">
    <property type="entry name" value="Carboxypeptidase-like, regulatory domain"/>
    <property type="match status" value="3"/>
</dbReference>
<comment type="catalytic activity">
    <reaction evidence="1">
        <text>Endohydrolysis of (1-&gt;4)-alpha-D-glucosidic linkages in polysaccharides containing three or more (1-&gt;4)-alpha-linked D-glucose units.</text>
        <dbReference type="EC" id="3.2.1.1"/>
    </reaction>
</comment>
<organism evidence="7 8">
    <name type="scientific">Nocardioides dubius</name>
    <dbReference type="NCBI Taxonomy" id="317019"/>
    <lineage>
        <taxon>Bacteria</taxon>
        <taxon>Bacillati</taxon>
        <taxon>Actinomycetota</taxon>
        <taxon>Actinomycetes</taxon>
        <taxon>Propionibacteriales</taxon>
        <taxon>Nocardioidaceae</taxon>
        <taxon>Nocardioides</taxon>
    </lineage>
</organism>
<feature type="signal peptide" evidence="5">
    <location>
        <begin position="1"/>
        <end position="30"/>
    </location>
</feature>
<evidence type="ECO:0000256" key="1">
    <source>
        <dbReference type="ARBA" id="ARBA00000548"/>
    </source>
</evidence>
<feature type="domain" description="Bacterial Ig-like" evidence="6">
    <location>
        <begin position="888"/>
        <end position="960"/>
    </location>
</feature>
<evidence type="ECO:0000256" key="5">
    <source>
        <dbReference type="SAM" id="SignalP"/>
    </source>
</evidence>
<reference evidence="8" key="1">
    <citation type="journal article" date="2019" name="Int. J. Syst. Evol. Microbiol.">
        <title>The Global Catalogue of Microorganisms (GCM) 10K type strain sequencing project: providing services to taxonomists for standard genome sequencing and annotation.</title>
        <authorList>
            <consortium name="The Broad Institute Genomics Platform"/>
            <consortium name="The Broad Institute Genome Sequencing Center for Infectious Disease"/>
            <person name="Wu L."/>
            <person name="Ma J."/>
        </authorList>
    </citation>
    <scope>NUCLEOTIDE SEQUENCE [LARGE SCALE GENOMIC DNA]</scope>
    <source>
        <strain evidence="8">JCM 13008</strain>
    </source>
</reference>
<dbReference type="PANTHER" id="PTHR23303">
    <property type="entry name" value="CARBOXYPEPTIDASE REGULATORY REGION-CONTAINING"/>
    <property type="match status" value="1"/>
</dbReference>
<accession>A0ABP4EDW1</accession>
<dbReference type="InterPro" id="IPR013784">
    <property type="entry name" value="Carb-bd-like_fold"/>
</dbReference>
<feature type="chain" id="PRO_5045629685" description="alpha-amylase" evidence="5">
    <location>
        <begin position="31"/>
        <end position="965"/>
    </location>
</feature>
<evidence type="ECO:0000313" key="7">
    <source>
        <dbReference type="EMBL" id="GAA1100403.1"/>
    </source>
</evidence>
<dbReference type="Pfam" id="PF16640">
    <property type="entry name" value="Big_3_5"/>
    <property type="match status" value="1"/>
</dbReference>
<evidence type="ECO:0000256" key="4">
    <source>
        <dbReference type="ARBA" id="ARBA00030238"/>
    </source>
</evidence>
<dbReference type="InterPro" id="IPR013783">
    <property type="entry name" value="Ig-like_fold"/>
</dbReference>
<keyword evidence="3 5" id="KW-0732">Signal</keyword>
<dbReference type="Gene3D" id="2.60.40.10">
    <property type="entry name" value="Immunoglobulins"/>
    <property type="match status" value="3"/>
</dbReference>
<evidence type="ECO:0000259" key="6">
    <source>
        <dbReference type="Pfam" id="PF16640"/>
    </source>
</evidence>
<protein>
    <recommendedName>
        <fullName evidence="2">alpha-amylase</fullName>
        <ecNumber evidence="2">3.2.1.1</ecNumber>
    </recommendedName>
    <alternativeName>
        <fullName evidence="4">1,4-alpha-D-glucan glucanohydrolase</fullName>
    </alternativeName>
</protein>
<keyword evidence="8" id="KW-1185">Reference proteome</keyword>
<dbReference type="PANTHER" id="PTHR23303:SF14">
    <property type="entry name" value="BOS COMPLEX SUBUNIT NOMO1-RELATED"/>
    <property type="match status" value="1"/>
</dbReference>